<keyword evidence="4" id="KW-0949">S-adenosyl-L-methionine</keyword>
<dbReference type="Gene3D" id="3.40.50.150">
    <property type="entry name" value="Vaccinia Virus protein VP39"/>
    <property type="match status" value="1"/>
</dbReference>
<keyword evidence="1" id="KW-0698">rRNA processing</keyword>
<dbReference type="PANTHER" id="PTHR10920:SF13">
    <property type="entry name" value="PRE-RRNA 2'-O-RIBOSE RNA METHYLTRANSFERASE FTSJ3"/>
    <property type="match status" value="1"/>
</dbReference>
<dbReference type="EMBL" id="JAMKFB020000022">
    <property type="protein sequence ID" value="KAL0161555.1"/>
    <property type="molecule type" value="Genomic_DNA"/>
</dbReference>
<evidence type="ECO:0000256" key="1">
    <source>
        <dbReference type="ARBA" id="ARBA00022552"/>
    </source>
</evidence>
<keyword evidence="3" id="KW-0808">Transferase</keyword>
<evidence type="ECO:0000256" key="3">
    <source>
        <dbReference type="ARBA" id="ARBA00022679"/>
    </source>
</evidence>
<feature type="domain" description="Ribosomal RNA methyltransferase FtsJ" evidence="5">
    <location>
        <begin position="6"/>
        <end position="95"/>
    </location>
</feature>
<accession>A0ABD0NHW3</accession>
<organism evidence="6 7">
    <name type="scientific">Cirrhinus mrigala</name>
    <name type="common">Mrigala</name>
    <dbReference type="NCBI Taxonomy" id="683832"/>
    <lineage>
        <taxon>Eukaryota</taxon>
        <taxon>Metazoa</taxon>
        <taxon>Chordata</taxon>
        <taxon>Craniata</taxon>
        <taxon>Vertebrata</taxon>
        <taxon>Euteleostomi</taxon>
        <taxon>Actinopterygii</taxon>
        <taxon>Neopterygii</taxon>
        <taxon>Teleostei</taxon>
        <taxon>Ostariophysi</taxon>
        <taxon>Cypriniformes</taxon>
        <taxon>Cyprinidae</taxon>
        <taxon>Labeoninae</taxon>
        <taxon>Labeonini</taxon>
        <taxon>Cirrhinus</taxon>
    </lineage>
</organism>
<comment type="caution">
    <text evidence="6">The sequence shown here is derived from an EMBL/GenBank/DDBJ whole genome shotgun (WGS) entry which is preliminary data.</text>
</comment>
<sequence length="95" mass="10885">KELQMWKVDVVLNDGAPNVGANWQHDAFSQANLTLMALKLACEFLNKGGTFITKVFRSKDYQPLMWIFQQFFKKVQATKPQASRNESAEIFVVCQ</sequence>
<proteinExistence type="predicted"/>
<evidence type="ECO:0000313" key="6">
    <source>
        <dbReference type="EMBL" id="KAL0161555.1"/>
    </source>
</evidence>
<keyword evidence="2" id="KW-0489">Methyltransferase</keyword>
<dbReference type="SUPFAM" id="SSF53335">
    <property type="entry name" value="S-adenosyl-L-methionine-dependent methyltransferases"/>
    <property type="match status" value="1"/>
</dbReference>
<dbReference type="GO" id="GO:0032259">
    <property type="term" value="P:methylation"/>
    <property type="evidence" value="ECO:0007669"/>
    <property type="project" value="UniProtKB-KW"/>
</dbReference>
<dbReference type="InterPro" id="IPR029063">
    <property type="entry name" value="SAM-dependent_MTases_sf"/>
</dbReference>
<dbReference type="GO" id="GO:0006364">
    <property type="term" value="P:rRNA processing"/>
    <property type="evidence" value="ECO:0007669"/>
    <property type="project" value="UniProtKB-KW"/>
</dbReference>
<evidence type="ECO:0000256" key="2">
    <source>
        <dbReference type="ARBA" id="ARBA00022603"/>
    </source>
</evidence>
<evidence type="ECO:0000256" key="4">
    <source>
        <dbReference type="ARBA" id="ARBA00022691"/>
    </source>
</evidence>
<gene>
    <name evidence="6" type="ORF">M9458_045280</name>
</gene>
<dbReference type="GO" id="GO:0008168">
    <property type="term" value="F:methyltransferase activity"/>
    <property type="evidence" value="ECO:0007669"/>
    <property type="project" value="UniProtKB-KW"/>
</dbReference>
<reference evidence="6 7" key="1">
    <citation type="submission" date="2024-05" db="EMBL/GenBank/DDBJ databases">
        <title>Genome sequencing and assembly of Indian major carp, Cirrhinus mrigala (Hamilton, 1822).</title>
        <authorList>
            <person name="Mohindra V."/>
            <person name="Chowdhury L.M."/>
            <person name="Lal K."/>
            <person name="Jena J.K."/>
        </authorList>
    </citation>
    <scope>NUCLEOTIDE SEQUENCE [LARGE SCALE GENOMIC DNA]</scope>
    <source>
        <strain evidence="6">CM1030</strain>
        <tissue evidence="6">Blood</tissue>
    </source>
</reference>
<keyword evidence="7" id="KW-1185">Reference proteome</keyword>
<dbReference type="PANTHER" id="PTHR10920">
    <property type="entry name" value="RIBOSOMAL RNA METHYLTRANSFERASE"/>
    <property type="match status" value="1"/>
</dbReference>
<dbReference type="Pfam" id="PF01728">
    <property type="entry name" value="FtsJ"/>
    <property type="match status" value="1"/>
</dbReference>
<feature type="non-terminal residue" evidence="6">
    <location>
        <position position="1"/>
    </location>
</feature>
<dbReference type="Proteomes" id="UP001529510">
    <property type="component" value="Unassembled WGS sequence"/>
</dbReference>
<dbReference type="InterPro" id="IPR002877">
    <property type="entry name" value="RNA_MeTrfase_FtsJ_dom"/>
</dbReference>
<name>A0ABD0NHW3_CIRMR</name>
<evidence type="ECO:0000313" key="7">
    <source>
        <dbReference type="Proteomes" id="UP001529510"/>
    </source>
</evidence>
<dbReference type="InterPro" id="IPR050082">
    <property type="entry name" value="RNA_methyltr_RlmE"/>
</dbReference>
<dbReference type="AlphaFoldDB" id="A0ABD0NHW3"/>
<protein>
    <recommendedName>
        <fullName evidence="5">Ribosomal RNA methyltransferase FtsJ domain-containing protein</fullName>
    </recommendedName>
</protein>
<evidence type="ECO:0000259" key="5">
    <source>
        <dbReference type="Pfam" id="PF01728"/>
    </source>
</evidence>
<feature type="non-terminal residue" evidence="6">
    <location>
        <position position="95"/>
    </location>
</feature>